<dbReference type="AlphaFoldDB" id="A0A502GI41"/>
<keyword evidence="4" id="KW-0997">Cell inner membrane</keyword>
<dbReference type="Proteomes" id="UP000317078">
    <property type="component" value="Unassembled WGS sequence"/>
</dbReference>
<evidence type="ECO:0000256" key="8">
    <source>
        <dbReference type="SAM" id="Phobius"/>
    </source>
</evidence>
<comment type="subcellular location">
    <subcellularLocation>
        <location evidence="1">Cell inner membrane</location>
        <topology evidence="1">Multi-pass membrane protein</topology>
    </subcellularLocation>
</comment>
<accession>A0A502GI41</accession>
<keyword evidence="5 8" id="KW-0812">Transmembrane</keyword>
<evidence type="ECO:0000313" key="10">
    <source>
        <dbReference type="Proteomes" id="UP000317078"/>
    </source>
</evidence>
<comment type="caution">
    <text evidence="9">The sequence shown here is derived from an EMBL/GenBank/DDBJ whole genome shotgun (WGS) entry which is preliminary data.</text>
</comment>
<gene>
    <name evidence="9" type="ORF">EAH89_01350</name>
</gene>
<feature type="transmembrane region" description="Helical" evidence="8">
    <location>
        <begin position="73"/>
        <end position="96"/>
    </location>
</feature>
<protein>
    <submittedName>
        <fullName evidence="9">DUF697 domain-containing protein</fullName>
    </submittedName>
</protein>
<dbReference type="RefSeq" id="WP_140880963.1">
    <property type="nucleotide sequence ID" value="NZ_RCZP01000001.1"/>
</dbReference>
<proteinExistence type="inferred from homology"/>
<evidence type="ECO:0000256" key="2">
    <source>
        <dbReference type="ARBA" id="ARBA00008255"/>
    </source>
</evidence>
<evidence type="ECO:0000256" key="3">
    <source>
        <dbReference type="ARBA" id="ARBA00022475"/>
    </source>
</evidence>
<evidence type="ECO:0000256" key="1">
    <source>
        <dbReference type="ARBA" id="ARBA00004429"/>
    </source>
</evidence>
<organism evidence="9 10">
    <name type="scientific">Muricoccus nepalensis</name>
    <dbReference type="NCBI Taxonomy" id="1854500"/>
    <lineage>
        <taxon>Bacteria</taxon>
        <taxon>Pseudomonadati</taxon>
        <taxon>Pseudomonadota</taxon>
        <taxon>Alphaproteobacteria</taxon>
        <taxon>Acetobacterales</taxon>
        <taxon>Roseomonadaceae</taxon>
        <taxon>Muricoccus</taxon>
    </lineage>
</organism>
<name>A0A502GI41_9PROT</name>
<dbReference type="PANTHER" id="PTHR39342">
    <property type="entry name" value="UPF0283 MEMBRANE PROTEIN YCJF"/>
    <property type="match status" value="1"/>
</dbReference>
<dbReference type="GO" id="GO:0005886">
    <property type="term" value="C:plasma membrane"/>
    <property type="evidence" value="ECO:0007669"/>
    <property type="project" value="UniProtKB-SubCell"/>
</dbReference>
<dbReference type="InterPro" id="IPR006507">
    <property type="entry name" value="UPF0283"/>
</dbReference>
<evidence type="ECO:0000256" key="4">
    <source>
        <dbReference type="ARBA" id="ARBA00022519"/>
    </source>
</evidence>
<keyword evidence="10" id="KW-1185">Reference proteome</keyword>
<dbReference type="EMBL" id="RCZP01000001">
    <property type="protein sequence ID" value="TPG61232.1"/>
    <property type="molecule type" value="Genomic_DNA"/>
</dbReference>
<feature type="transmembrane region" description="Helical" evidence="8">
    <location>
        <begin position="43"/>
        <end position="67"/>
    </location>
</feature>
<keyword evidence="7 8" id="KW-0472">Membrane</keyword>
<reference evidence="9 10" key="1">
    <citation type="journal article" date="2019" name="Environ. Microbiol.">
        <title>Species interactions and distinct microbial communities in high Arctic permafrost affected cryosols are associated with the CH4 and CO2 gas fluxes.</title>
        <authorList>
            <person name="Altshuler I."/>
            <person name="Hamel J."/>
            <person name="Turney S."/>
            <person name="Magnuson E."/>
            <person name="Levesque R."/>
            <person name="Greer C."/>
            <person name="Whyte L.G."/>
        </authorList>
    </citation>
    <scope>NUCLEOTIDE SEQUENCE [LARGE SCALE GENOMIC DNA]</scope>
    <source>
        <strain evidence="9 10">S9.3B</strain>
    </source>
</reference>
<evidence type="ECO:0000256" key="5">
    <source>
        <dbReference type="ARBA" id="ARBA00022692"/>
    </source>
</evidence>
<evidence type="ECO:0000313" key="9">
    <source>
        <dbReference type="EMBL" id="TPG61232.1"/>
    </source>
</evidence>
<dbReference type="InterPro" id="IPR021147">
    <property type="entry name" value="DUF697"/>
</dbReference>
<keyword evidence="3" id="KW-1003">Cell membrane</keyword>
<evidence type="ECO:0000256" key="7">
    <source>
        <dbReference type="ARBA" id="ARBA00023136"/>
    </source>
</evidence>
<comment type="similarity">
    <text evidence="2">Belongs to the UPF0283 family.</text>
</comment>
<dbReference type="PANTHER" id="PTHR39342:SF1">
    <property type="entry name" value="UPF0283 MEMBRANE PROTEIN YCJF"/>
    <property type="match status" value="1"/>
</dbReference>
<evidence type="ECO:0000256" key="6">
    <source>
        <dbReference type="ARBA" id="ARBA00022989"/>
    </source>
</evidence>
<keyword evidence="6 8" id="KW-1133">Transmembrane helix</keyword>
<dbReference type="Pfam" id="PF05128">
    <property type="entry name" value="DUF697"/>
    <property type="match status" value="1"/>
</dbReference>
<sequence>MSETVPRPPRIILEEEAGPARLDHAWEAGTEPLAIPSVGFSTLSLLAIGVSALILGFSALAAGNYVAEQFTRAAWLGWLTLAVSLGGFGVIGWAAVREFRALFRLRQVDAAREAFARGDLRSAKAHVLAWAEPIPLAAAALPALREAPDLPALRALLEAGPLEALDADARALGRVAALQGFAATAISPSPSLDALVVGWRGLRLVRQVAALHGMRPGIVATASLLRRAAFDAATVAATEVATDTAVRAIVTNPLIGHVVGEAATGAVAARRLITLARATAAACRIVPRDRM</sequence>